<dbReference type="Pfam" id="PF02321">
    <property type="entry name" value="OEP"/>
    <property type="match status" value="2"/>
</dbReference>
<sequence length="421" mass="47873">MDVWKVAEESDTKYLSAYYKYRSDQEIINLSRADLLPTISLQYEHKETSKTINESDNAVFYGNSADYPTESYGLTVTQSIFDYSRWQRYDQSKITANRAEVEYKLSKQQLLLRLSESYFLVLERSDQLEAIESEKKAMQKHYEVSEKKHKTGLVRTVDLQDASARYLNALSKEIELQSRLMDSRYALRESLGSMPGELSRLRSDIQLEMPVPSDPEEWVRLAAKNNPELHALNLSLNEADKEIKALRGGHYPTLDLVLTHGNVVVEGSPFGGSSDIDTTEMVIQFNLPLYSGGKTSAKIRQALEKRNSVLEDRNDKQRAVERSAHDAYHRINEAIVQIGALEKSLQAQESRLKSKSAGYRSGQNSLVEVLDVEQDLSDARQALIKARYDYVLNVLRLKFAVGALQEEDLSAINNWLTSDQS</sequence>
<keyword evidence="8" id="KW-0175">Coiled coil</keyword>
<comment type="similarity">
    <text evidence="2">Belongs to the outer membrane factor (OMF) (TC 1.B.17) family.</text>
</comment>
<evidence type="ECO:0000256" key="1">
    <source>
        <dbReference type="ARBA" id="ARBA00004442"/>
    </source>
</evidence>
<dbReference type="EMBL" id="CP073344">
    <property type="protein sequence ID" value="UTW03632.1"/>
    <property type="molecule type" value="Genomic_DNA"/>
</dbReference>
<dbReference type="InterPro" id="IPR051906">
    <property type="entry name" value="TolC-like"/>
</dbReference>
<reference evidence="9" key="1">
    <citation type="submission" date="2021-04" db="EMBL/GenBank/DDBJ databases">
        <title>Oceanospirillales bacteria with DddD are important DMSP degraders in coastal seawater.</title>
        <authorList>
            <person name="Liu J."/>
        </authorList>
    </citation>
    <scope>NUCLEOTIDE SEQUENCE</scope>
    <source>
        <strain evidence="9">GY6</strain>
    </source>
</reference>
<evidence type="ECO:0000256" key="7">
    <source>
        <dbReference type="ARBA" id="ARBA00023237"/>
    </source>
</evidence>
<dbReference type="PANTHER" id="PTHR30026">
    <property type="entry name" value="OUTER MEMBRANE PROTEIN TOLC"/>
    <property type="match status" value="1"/>
</dbReference>
<protein>
    <submittedName>
        <fullName evidence="9">TolC family outer membrane protein</fullName>
    </submittedName>
</protein>
<evidence type="ECO:0000256" key="4">
    <source>
        <dbReference type="ARBA" id="ARBA00022452"/>
    </source>
</evidence>
<keyword evidence="10" id="KW-1185">Reference proteome</keyword>
<gene>
    <name evidence="9" type="ORF">KDX31_00850</name>
</gene>
<evidence type="ECO:0000313" key="9">
    <source>
        <dbReference type="EMBL" id="UTW03632.1"/>
    </source>
</evidence>
<evidence type="ECO:0000256" key="6">
    <source>
        <dbReference type="ARBA" id="ARBA00023136"/>
    </source>
</evidence>
<keyword evidence="3" id="KW-0813">Transport</keyword>
<keyword evidence="5" id="KW-0812">Transmembrane</keyword>
<organism evidence="9 10">
    <name type="scientific">Amphritea atlantica</name>
    <dbReference type="NCBI Taxonomy" id="355243"/>
    <lineage>
        <taxon>Bacteria</taxon>
        <taxon>Pseudomonadati</taxon>
        <taxon>Pseudomonadota</taxon>
        <taxon>Gammaproteobacteria</taxon>
        <taxon>Oceanospirillales</taxon>
        <taxon>Oceanospirillaceae</taxon>
        <taxon>Amphritea</taxon>
    </lineage>
</organism>
<dbReference type="SUPFAM" id="SSF56954">
    <property type="entry name" value="Outer membrane efflux proteins (OEP)"/>
    <property type="match status" value="1"/>
</dbReference>
<keyword evidence="4" id="KW-1134">Transmembrane beta strand</keyword>
<evidence type="ECO:0000313" key="10">
    <source>
        <dbReference type="Proteomes" id="UP001059950"/>
    </source>
</evidence>
<dbReference type="NCBIfam" id="TIGR01844">
    <property type="entry name" value="type_I_sec_TolC"/>
    <property type="match status" value="1"/>
</dbReference>
<evidence type="ECO:0000256" key="2">
    <source>
        <dbReference type="ARBA" id="ARBA00007613"/>
    </source>
</evidence>
<evidence type="ECO:0000256" key="5">
    <source>
        <dbReference type="ARBA" id="ARBA00022692"/>
    </source>
</evidence>
<accession>A0ABY5GWK9</accession>
<dbReference type="Proteomes" id="UP001059950">
    <property type="component" value="Chromosome"/>
</dbReference>
<keyword evidence="6" id="KW-0472">Membrane</keyword>
<name>A0ABY5GWK9_9GAMM</name>
<dbReference type="InterPro" id="IPR010130">
    <property type="entry name" value="T1SS_OMP_TolC"/>
</dbReference>
<dbReference type="PANTHER" id="PTHR30026:SF20">
    <property type="entry name" value="OUTER MEMBRANE PROTEIN TOLC"/>
    <property type="match status" value="1"/>
</dbReference>
<comment type="subcellular location">
    <subcellularLocation>
        <location evidence="1">Cell outer membrane</location>
    </subcellularLocation>
</comment>
<dbReference type="Gene3D" id="1.20.1600.10">
    <property type="entry name" value="Outer membrane efflux proteins (OEP)"/>
    <property type="match status" value="1"/>
</dbReference>
<dbReference type="InterPro" id="IPR003423">
    <property type="entry name" value="OMP_efflux"/>
</dbReference>
<evidence type="ECO:0000256" key="8">
    <source>
        <dbReference type="SAM" id="Coils"/>
    </source>
</evidence>
<feature type="coiled-coil region" evidence="8">
    <location>
        <begin position="300"/>
        <end position="351"/>
    </location>
</feature>
<keyword evidence="7" id="KW-0998">Cell outer membrane</keyword>
<evidence type="ECO:0000256" key="3">
    <source>
        <dbReference type="ARBA" id="ARBA00022448"/>
    </source>
</evidence>
<proteinExistence type="inferred from homology"/>